<dbReference type="AlphaFoldDB" id="A0A1Y2T8K6"/>
<evidence type="ECO:0000313" key="3">
    <source>
        <dbReference type="Proteomes" id="UP000194267"/>
    </source>
</evidence>
<dbReference type="EMBL" id="LWLV01000088">
    <property type="protein sequence ID" value="OTA42064.1"/>
    <property type="molecule type" value="Genomic_DNA"/>
</dbReference>
<accession>A0A1Y2T8K6</accession>
<gene>
    <name evidence="2" type="ORF">A6D92_01770</name>
</gene>
<organism evidence="2 3">
    <name type="scientific">Symbiobacterium thermophilum</name>
    <dbReference type="NCBI Taxonomy" id="2734"/>
    <lineage>
        <taxon>Bacteria</taxon>
        <taxon>Bacillati</taxon>
        <taxon>Bacillota</taxon>
        <taxon>Clostridia</taxon>
        <taxon>Eubacteriales</taxon>
        <taxon>Symbiobacteriaceae</taxon>
        <taxon>Symbiobacterium</taxon>
    </lineage>
</organism>
<evidence type="ECO:0000313" key="2">
    <source>
        <dbReference type="EMBL" id="OTA42064.1"/>
    </source>
</evidence>
<proteinExistence type="predicted"/>
<dbReference type="Proteomes" id="UP000194267">
    <property type="component" value="Unassembled WGS sequence"/>
</dbReference>
<comment type="caution">
    <text evidence="2">The sequence shown here is derived from an EMBL/GenBank/DDBJ whole genome shotgun (WGS) entry which is preliminary data.</text>
</comment>
<sequence length="62" mass="6482">MTKEKRRAAKTDGDPGRAQQFAGPDHGVPSLVAMDSPDDPKTGAPRDDAGRNRGGTHGRGGR</sequence>
<dbReference type="RefSeq" id="WP_043713078.1">
    <property type="nucleotide sequence ID" value="NZ_JACSIR010000110.1"/>
</dbReference>
<evidence type="ECO:0000256" key="1">
    <source>
        <dbReference type="SAM" id="MobiDB-lite"/>
    </source>
</evidence>
<feature type="compositionally biased region" description="Basic and acidic residues" evidence="1">
    <location>
        <begin position="38"/>
        <end position="51"/>
    </location>
</feature>
<feature type="region of interest" description="Disordered" evidence="1">
    <location>
        <begin position="1"/>
        <end position="62"/>
    </location>
</feature>
<name>A0A1Y2T8K6_SYMTR</name>
<feature type="compositionally biased region" description="Basic and acidic residues" evidence="1">
    <location>
        <begin position="1"/>
        <end position="15"/>
    </location>
</feature>
<protein>
    <submittedName>
        <fullName evidence="2">Uncharacterized protein</fullName>
    </submittedName>
</protein>
<reference evidence="3" key="1">
    <citation type="submission" date="2016-04" db="EMBL/GenBank/DDBJ databases">
        <authorList>
            <person name="Antunes L.P."/>
            <person name="Martins L.F."/>
            <person name="Pereira R.V."/>
            <person name="Thomas A.M."/>
            <person name="Barbosa D."/>
            <person name="Nascimento L."/>
            <person name="Silva G.M."/>
            <person name="Condomitti G.W."/>
            <person name="Digiampietri L.A."/>
            <person name="Lombardi K.C."/>
            <person name="Ramos P.L."/>
            <person name="Quaggio R.B."/>
            <person name="Oliveira J.C."/>
            <person name="Pascon R.C."/>
            <person name="Cruz J.B."/>
            <person name="Silva A.M."/>
            <person name="Setubal J.C."/>
        </authorList>
    </citation>
    <scope>NUCLEOTIDE SEQUENCE [LARGE SCALE GENOMIC DNA]</scope>
</reference>